<dbReference type="InterPro" id="IPR006512">
    <property type="entry name" value="YidE_YbjL"/>
</dbReference>
<sequence>MFFSNGVLMIFLALMLGYLFGRISFGGLKFGTSGALIVALIFGHFGMKVPAIVGSVGLVLFLGCVGLSAGPSFVSNLKANFWGFLGTSFAILVSAGLTVAMAVKFFDIPVDLALGIAAGALTCTASLAATVEITASNIASVGYGLAYVFGIISIVMFVQIVPKLLKVNIKEENDKMVDPPLSERLSSLKNLKLIIVDGPGVFVIAFAIVIGVLLGSIKVPLGSGTFFSLGNAGGTIIAGIIVSAIGRIGKISLQAPKTTLMPVRDLGISLFLLQNGANAGAGFIATLSKYGVKLFVVGVIMSLVAIIAAYIVAKFLFKMPLFAALGATTGAMTSAPALNALISVSNDDRVAAFYAACQPVATVGLVILPQIMVSILK</sequence>
<feature type="transmembrane region" description="Helical" evidence="8">
    <location>
        <begin position="49"/>
        <end position="69"/>
    </location>
</feature>
<comment type="subcellular location">
    <subcellularLocation>
        <location evidence="1">Cell membrane</location>
        <topology evidence="1">Multi-pass membrane protein</topology>
    </subcellularLocation>
</comment>
<protein>
    <submittedName>
        <fullName evidence="10">Antiporter</fullName>
    </submittedName>
</protein>
<proteinExistence type="inferred from homology"/>
<dbReference type="Pfam" id="PF06826">
    <property type="entry name" value="Asp-Al_Ex"/>
    <property type="match status" value="2"/>
</dbReference>
<feature type="transmembrane region" description="Helical" evidence="8">
    <location>
        <begin position="193"/>
        <end position="214"/>
    </location>
</feature>
<organism evidence="10 11">
    <name type="scientific">Fusobacterium varium ATCC 27725</name>
    <dbReference type="NCBI Taxonomy" id="469618"/>
    <lineage>
        <taxon>Bacteria</taxon>
        <taxon>Fusobacteriati</taxon>
        <taxon>Fusobacteriota</taxon>
        <taxon>Fusobacteriia</taxon>
        <taxon>Fusobacteriales</taxon>
        <taxon>Fusobacteriaceae</taxon>
        <taxon>Fusobacterium</taxon>
    </lineage>
</organism>
<feature type="transmembrane region" description="Helical" evidence="8">
    <location>
        <begin position="320"/>
        <end position="345"/>
    </location>
</feature>
<feature type="transmembrane region" description="Helical" evidence="8">
    <location>
        <begin position="141"/>
        <end position="161"/>
    </location>
</feature>
<dbReference type="NCBIfam" id="TIGR01625">
    <property type="entry name" value="YidE_YbjL_dupl"/>
    <property type="match status" value="1"/>
</dbReference>
<evidence type="ECO:0000256" key="5">
    <source>
        <dbReference type="ARBA" id="ARBA00022692"/>
    </source>
</evidence>
<evidence type="ECO:0000256" key="7">
    <source>
        <dbReference type="ARBA" id="ARBA00023136"/>
    </source>
</evidence>
<evidence type="ECO:0000256" key="6">
    <source>
        <dbReference type="ARBA" id="ARBA00022989"/>
    </source>
</evidence>
<feature type="transmembrane region" description="Helical" evidence="8">
    <location>
        <begin position="226"/>
        <end position="245"/>
    </location>
</feature>
<feature type="domain" description="YidE/YbjL duplication" evidence="9">
    <location>
        <begin position="204"/>
        <end position="373"/>
    </location>
</feature>
<keyword evidence="6 8" id="KW-1133">Transmembrane helix</keyword>
<evidence type="ECO:0000313" key="11">
    <source>
        <dbReference type="Proteomes" id="UP000241238"/>
    </source>
</evidence>
<keyword evidence="3" id="KW-0813">Transport</keyword>
<evidence type="ECO:0000256" key="8">
    <source>
        <dbReference type="SAM" id="Phobius"/>
    </source>
</evidence>
<feature type="transmembrane region" description="Helical" evidence="8">
    <location>
        <begin position="110"/>
        <end position="129"/>
    </location>
</feature>
<evidence type="ECO:0000256" key="2">
    <source>
        <dbReference type="ARBA" id="ARBA00009854"/>
    </source>
</evidence>
<feature type="domain" description="YidE/YbjL duplication" evidence="9">
    <location>
        <begin position="9"/>
        <end position="162"/>
    </location>
</feature>
<name>A0ABN5JMK2_FUSVA</name>
<dbReference type="InterPro" id="IPR050144">
    <property type="entry name" value="AAE_transporter"/>
</dbReference>
<feature type="transmembrane region" description="Helical" evidence="8">
    <location>
        <begin position="351"/>
        <end position="376"/>
    </location>
</feature>
<dbReference type="PANTHER" id="PTHR30445">
    <property type="entry name" value="K(+)_H(+) ANTIPORTER SUBUNIT KHTT"/>
    <property type="match status" value="1"/>
</dbReference>
<feature type="transmembrane region" description="Helical" evidence="8">
    <location>
        <begin position="81"/>
        <end position="103"/>
    </location>
</feature>
<dbReference type="Proteomes" id="UP000241238">
    <property type="component" value="Chromosome"/>
</dbReference>
<keyword evidence="7 8" id="KW-0472">Membrane</keyword>
<evidence type="ECO:0000256" key="3">
    <source>
        <dbReference type="ARBA" id="ARBA00022448"/>
    </source>
</evidence>
<feature type="transmembrane region" description="Helical" evidence="8">
    <location>
        <begin position="294"/>
        <end position="313"/>
    </location>
</feature>
<gene>
    <name evidence="10" type="ORF">C4N18_04590</name>
</gene>
<keyword evidence="4" id="KW-1003">Cell membrane</keyword>
<feature type="transmembrane region" description="Helical" evidence="8">
    <location>
        <begin position="6"/>
        <end position="28"/>
    </location>
</feature>
<accession>A0ABN5JMK2</accession>
<evidence type="ECO:0000256" key="1">
    <source>
        <dbReference type="ARBA" id="ARBA00004651"/>
    </source>
</evidence>
<evidence type="ECO:0000256" key="4">
    <source>
        <dbReference type="ARBA" id="ARBA00022475"/>
    </source>
</evidence>
<comment type="similarity">
    <text evidence="2">Belongs to the AAE transporter (TC 2.A.81) family.</text>
</comment>
<dbReference type="PANTHER" id="PTHR30445:SF3">
    <property type="entry name" value="TRANSPORT PROTEIN YIDE-RELATED"/>
    <property type="match status" value="1"/>
</dbReference>
<keyword evidence="11" id="KW-1185">Reference proteome</keyword>
<evidence type="ECO:0000259" key="9">
    <source>
        <dbReference type="Pfam" id="PF06826"/>
    </source>
</evidence>
<keyword evidence="5 8" id="KW-0812">Transmembrane</keyword>
<reference evidence="11" key="1">
    <citation type="journal article" date="2018" name="MSphere">
        <title>Fusobacterium Genomics Using MinION and Illumina Sequencing Enables Genome Completion and Correction.</title>
        <authorList>
            <person name="Todd S.M."/>
            <person name="Settlage R.E."/>
            <person name="Lahmers K.K."/>
            <person name="Slade D.J."/>
        </authorList>
    </citation>
    <scope>NUCLEOTIDE SEQUENCE [LARGE SCALE GENOMIC DNA]</scope>
    <source>
        <strain evidence="11">ATCC 27725</strain>
    </source>
</reference>
<feature type="transmembrane region" description="Helical" evidence="8">
    <location>
        <begin position="266"/>
        <end position="288"/>
    </location>
</feature>
<evidence type="ECO:0000313" key="10">
    <source>
        <dbReference type="EMBL" id="AVQ32541.1"/>
    </source>
</evidence>
<dbReference type="EMBL" id="CP028103">
    <property type="protein sequence ID" value="AVQ32541.1"/>
    <property type="molecule type" value="Genomic_DNA"/>
</dbReference>